<dbReference type="EMBL" id="KQ979039">
    <property type="protein sequence ID" value="KYN23456.1"/>
    <property type="molecule type" value="Genomic_DNA"/>
</dbReference>
<keyword evidence="3" id="KW-1185">Reference proteome</keyword>
<dbReference type="Proteomes" id="UP000078492">
    <property type="component" value="Unassembled WGS sequence"/>
</dbReference>
<keyword evidence="1" id="KW-0472">Membrane</keyword>
<feature type="transmembrane region" description="Helical" evidence="1">
    <location>
        <begin position="48"/>
        <end position="71"/>
    </location>
</feature>
<feature type="transmembrane region" description="Helical" evidence="1">
    <location>
        <begin position="111"/>
        <end position="130"/>
    </location>
</feature>
<keyword evidence="1" id="KW-0812">Transmembrane</keyword>
<evidence type="ECO:0000256" key="1">
    <source>
        <dbReference type="SAM" id="Phobius"/>
    </source>
</evidence>
<gene>
    <name evidence="2" type="ORF">ALC57_04330</name>
</gene>
<feature type="non-terminal residue" evidence="2">
    <location>
        <position position="1"/>
    </location>
</feature>
<dbReference type="AlphaFoldDB" id="A0A195EEC3"/>
<keyword evidence="1" id="KW-1133">Transmembrane helix</keyword>
<sequence>RLTANVFIRAVSAVFFSVTEETSLDTGSVTAREQAVLTERFLSVNHGFGLPLFVLQLAVVDGILPVAGLLIDVEVQTSRASYCLQTGTRALNNVTAIVTLARDQSEPLPRILVLTNLVLEALFFLLFLPFNSDRAL</sequence>
<name>A0A195EEC3_9HYME</name>
<proteinExistence type="predicted"/>
<protein>
    <submittedName>
        <fullName evidence="2">Uncharacterized protein</fullName>
    </submittedName>
</protein>
<evidence type="ECO:0000313" key="2">
    <source>
        <dbReference type="EMBL" id="KYN23456.1"/>
    </source>
</evidence>
<evidence type="ECO:0000313" key="3">
    <source>
        <dbReference type="Proteomes" id="UP000078492"/>
    </source>
</evidence>
<reference evidence="2 3" key="1">
    <citation type="submission" date="2015-09" db="EMBL/GenBank/DDBJ databases">
        <title>Trachymyrmex cornetzi WGS genome.</title>
        <authorList>
            <person name="Nygaard S."/>
            <person name="Hu H."/>
            <person name="Boomsma J."/>
            <person name="Zhang G."/>
        </authorList>
    </citation>
    <scope>NUCLEOTIDE SEQUENCE [LARGE SCALE GENOMIC DNA]</scope>
    <source>
        <strain evidence="2">Tcor2-1</strain>
        <tissue evidence="2">Whole body</tissue>
    </source>
</reference>
<accession>A0A195EEC3</accession>
<organism evidence="2 3">
    <name type="scientific">Trachymyrmex cornetzi</name>
    <dbReference type="NCBI Taxonomy" id="471704"/>
    <lineage>
        <taxon>Eukaryota</taxon>
        <taxon>Metazoa</taxon>
        <taxon>Ecdysozoa</taxon>
        <taxon>Arthropoda</taxon>
        <taxon>Hexapoda</taxon>
        <taxon>Insecta</taxon>
        <taxon>Pterygota</taxon>
        <taxon>Neoptera</taxon>
        <taxon>Endopterygota</taxon>
        <taxon>Hymenoptera</taxon>
        <taxon>Apocrita</taxon>
        <taxon>Aculeata</taxon>
        <taxon>Formicoidea</taxon>
        <taxon>Formicidae</taxon>
        <taxon>Myrmicinae</taxon>
        <taxon>Trachymyrmex</taxon>
    </lineage>
</organism>